<protein>
    <submittedName>
        <fullName evidence="1">Uncharacterized protein</fullName>
    </submittedName>
</protein>
<sequence length="181" mass="19756">MACAAGSSDVCWLCEGRDSAACVICGPPIAASSCGQSSALVSQDGWCCDDSRDERFGNWTHASVEEVNLKLLEDSEALLLAGNASAALDMAEQCCRTMEDRLSGGGRRALRYQEAKPGEIELLCLAWVQRIRSSLLQQNYKAMVDDTKKFAKLYEEIGDEPELLHKFEKQVTGASVVDQIE</sequence>
<name>A0A812XM33_SYMPI</name>
<dbReference type="OrthoDB" id="412201at2759"/>
<evidence type="ECO:0000313" key="2">
    <source>
        <dbReference type="Proteomes" id="UP000649617"/>
    </source>
</evidence>
<organism evidence="1 2">
    <name type="scientific">Symbiodinium pilosum</name>
    <name type="common">Dinoflagellate</name>
    <dbReference type="NCBI Taxonomy" id="2952"/>
    <lineage>
        <taxon>Eukaryota</taxon>
        <taxon>Sar</taxon>
        <taxon>Alveolata</taxon>
        <taxon>Dinophyceae</taxon>
        <taxon>Suessiales</taxon>
        <taxon>Symbiodiniaceae</taxon>
        <taxon>Symbiodinium</taxon>
    </lineage>
</organism>
<dbReference type="Proteomes" id="UP000649617">
    <property type="component" value="Unassembled WGS sequence"/>
</dbReference>
<dbReference type="AlphaFoldDB" id="A0A812XM33"/>
<gene>
    <name evidence="1" type="ORF">SPIL2461_LOCUS21141</name>
</gene>
<feature type="non-terminal residue" evidence="1">
    <location>
        <position position="1"/>
    </location>
</feature>
<reference evidence="1" key="1">
    <citation type="submission" date="2021-02" db="EMBL/GenBank/DDBJ databases">
        <authorList>
            <person name="Dougan E. K."/>
            <person name="Rhodes N."/>
            <person name="Thang M."/>
            <person name="Chan C."/>
        </authorList>
    </citation>
    <scope>NUCLEOTIDE SEQUENCE</scope>
</reference>
<evidence type="ECO:0000313" key="1">
    <source>
        <dbReference type="EMBL" id="CAE7735540.1"/>
    </source>
</evidence>
<dbReference type="EMBL" id="CAJNIZ010045974">
    <property type="protein sequence ID" value="CAE7735540.1"/>
    <property type="molecule type" value="Genomic_DNA"/>
</dbReference>
<comment type="caution">
    <text evidence="1">The sequence shown here is derived from an EMBL/GenBank/DDBJ whole genome shotgun (WGS) entry which is preliminary data.</text>
</comment>
<accession>A0A812XM33</accession>
<proteinExistence type="predicted"/>
<keyword evidence="2" id="KW-1185">Reference proteome</keyword>